<evidence type="ECO:0000256" key="2">
    <source>
        <dbReference type="ARBA" id="ARBA00023012"/>
    </source>
</evidence>
<feature type="modified residue" description="4-aspartylphosphate" evidence="3">
    <location>
        <position position="37"/>
    </location>
</feature>
<name>A0AAU8JBB0_9CYAN</name>
<dbReference type="AlphaFoldDB" id="A0AAU8JBB0"/>
<organism evidence="5">
    <name type="scientific">Planktothricoides raciborskii GIHE-MW2</name>
    <dbReference type="NCBI Taxonomy" id="2792601"/>
    <lineage>
        <taxon>Bacteria</taxon>
        <taxon>Bacillati</taxon>
        <taxon>Cyanobacteriota</taxon>
        <taxon>Cyanophyceae</taxon>
        <taxon>Oscillatoriophycideae</taxon>
        <taxon>Oscillatoriales</taxon>
        <taxon>Oscillatoriaceae</taxon>
        <taxon>Planktothricoides</taxon>
    </lineage>
</organism>
<dbReference type="InterPro" id="IPR001789">
    <property type="entry name" value="Sig_transdc_resp-reg_receiver"/>
</dbReference>
<gene>
    <name evidence="5" type="ORF">ABWT76_005246</name>
</gene>
<dbReference type="PROSITE" id="PS50110">
    <property type="entry name" value="RESPONSE_REGULATORY"/>
    <property type="match status" value="1"/>
</dbReference>
<dbReference type="PANTHER" id="PTHR45339">
    <property type="entry name" value="HYBRID SIGNAL TRANSDUCTION HISTIDINE KINASE J"/>
    <property type="match status" value="1"/>
</dbReference>
<accession>A0AAU8JBB0</accession>
<reference evidence="5" key="1">
    <citation type="submission" date="2024-07" db="EMBL/GenBank/DDBJ databases">
        <authorList>
            <person name="Kim Y.J."/>
            <person name="Jeong J.Y."/>
        </authorList>
    </citation>
    <scope>NUCLEOTIDE SEQUENCE</scope>
    <source>
        <strain evidence="5">GIHE-MW2</strain>
    </source>
</reference>
<evidence type="ECO:0000256" key="3">
    <source>
        <dbReference type="PROSITE-ProRule" id="PRU00169"/>
    </source>
</evidence>
<feature type="domain" description="Response regulatory" evidence="4">
    <location>
        <begin position="1"/>
        <end position="113"/>
    </location>
</feature>
<dbReference type="SMART" id="SM00448">
    <property type="entry name" value="REC"/>
    <property type="match status" value="1"/>
</dbReference>
<keyword evidence="2" id="KW-0902">Two-component regulatory system</keyword>
<evidence type="ECO:0000259" key="4">
    <source>
        <dbReference type="PROSITE" id="PS50110"/>
    </source>
</evidence>
<dbReference type="RefSeq" id="WP_054467321.1">
    <property type="nucleotide sequence ID" value="NZ_CP159837.1"/>
</dbReference>
<dbReference type="Pfam" id="PF00072">
    <property type="entry name" value="Response_reg"/>
    <property type="match status" value="1"/>
</dbReference>
<dbReference type="InterPro" id="IPR011006">
    <property type="entry name" value="CheY-like_superfamily"/>
</dbReference>
<evidence type="ECO:0000313" key="5">
    <source>
        <dbReference type="EMBL" id="XCM36484.1"/>
    </source>
</evidence>
<sequence length="122" mass="14002">MALKLLENLGYTADVVTNGAEVIQRLQQMPYDVVLMDCQMPVLDKYQANQEIRRRWTADRLEATQIIRRPVVIAMTANAVSHHEQLCLDAGMDDYISKPVGLEQLRAILTHWSQKLFQQSFS</sequence>
<dbReference type="SUPFAM" id="SSF52172">
    <property type="entry name" value="CheY-like"/>
    <property type="match status" value="1"/>
</dbReference>
<protein>
    <submittedName>
        <fullName evidence="5">Response regulator</fullName>
    </submittedName>
</protein>
<keyword evidence="1 3" id="KW-0597">Phosphoprotein</keyword>
<evidence type="ECO:0000256" key="1">
    <source>
        <dbReference type="ARBA" id="ARBA00022553"/>
    </source>
</evidence>
<dbReference type="Gene3D" id="3.40.50.2300">
    <property type="match status" value="1"/>
</dbReference>
<dbReference type="CDD" id="cd17546">
    <property type="entry name" value="REC_hyHK_CKI1_RcsC-like"/>
    <property type="match status" value="1"/>
</dbReference>
<proteinExistence type="predicted"/>
<dbReference type="GO" id="GO:0000160">
    <property type="term" value="P:phosphorelay signal transduction system"/>
    <property type="evidence" value="ECO:0007669"/>
    <property type="project" value="UniProtKB-KW"/>
</dbReference>
<dbReference type="PANTHER" id="PTHR45339:SF1">
    <property type="entry name" value="HYBRID SIGNAL TRANSDUCTION HISTIDINE KINASE J"/>
    <property type="match status" value="1"/>
</dbReference>
<dbReference type="EMBL" id="CP159837">
    <property type="protein sequence ID" value="XCM36484.1"/>
    <property type="molecule type" value="Genomic_DNA"/>
</dbReference>